<evidence type="ECO:0000256" key="2">
    <source>
        <dbReference type="SAM" id="Coils"/>
    </source>
</evidence>
<dbReference type="Pfam" id="PF15304">
    <property type="entry name" value="AKAP2_C"/>
    <property type="match status" value="1"/>
</dbReference>
<feature type="compositionally biased region" description="Polar residues" evidence="3">
    <location>
        <begin position="379"/>
        <end position="390"/>
    </location>
</feature>
<dbReference type="PANTHER" id="PTHR18839">
    <property type="entry name" value="MITOTIC INTERACTOR AND SUBSTRATE OF PLK1 MISP FAMILY MEMBER"/>
    <property type="match status" value="1"/>
</dbReference>
<feature type="compositionally biased region" description="Pro residues" evidence="3">
    <location>
        <begin position="487"/>
        <end position="498"/>
    </location>
</feature>
<feature type="compositionally biased region" description="Acidic residues" evidence="3">
    <location>
        <begin position="653"/>
        <end position="665"/>
    </location>
</feature>
<name>A0A0P4W0Z5_SCYOL</name>
<feature type="region of interest" description="Disordered" evidence="3">
    <location>
        <begin position="365"/>
        <end position="529"/>
    </location>
</feature>
<evidence type="ECO:0000313" key="5">
    <source>
        <dbReference type="EMBL" id="JAI58462.1"/>
    </source>
</evidence>
<protein>
    <recommendedName>
        <fullName evidence="4">A-kinase anchor protein 2 C-terminal domain-containing protein</fullName>
    </recommendedName>
</protein>
<evidence type="ECO:0000256" key="3">
    <source>
        <dbReference type="SAM" id="MobiDB-lite"/>
    </source>
</evidence>
<feature type="compositionally biased region" description="Basic and acidic residues" evidence="3">
    <location>
        <begin position="111"/>
        <end position="132"/>
    </location>
</feature>
<dbReference type="InterPro" id="IPR029304">
    <property type="entry name" value="AKAP2_C"/>
</dbReference>
<sequence>MMSYRSECTILLQTPPSPPHPPPLHAVSGEVEYFSILDNKKATKTYWESRMHTKMDDGGWESVANVRFQPIAGVVESSPPPQDTRGARIVETVAKKPASQENIIEAEIRAQQQREDEMRRQQTIKSEVREKGASSPASHDSDEGFVDRLEVTGPHPSLATAPGYTHTIPGTDGEPVIYDAVSPPPTEYLSDRSTPTPSNPPVTTVTAPTVTPVAATTPNATEARIALEIRELKEREDELRQMREELMASRENLLDDEEVRSSASREQLLEDHLTSLTTTTDEGNFSECGDPASSEDKSSDGSNSRMMSPDLHHHHIDFGRRRVTVKPYEEEEEEDQPVYTRMQKESVIEREIRLAREREEAYRREKGLLNGSAQPRPVATSTTPVSNTSAPAVPKSQTDGRDVQHRLATSRIQLEIQETSQKERELRDAGKILTTSEETVDSKVTRLSDFSDMSQPLESPRSQALPSTHRVSTSTTPSSTPKRCPSPRSPASPVPNFTPSPALNRNGLSRSLSTNNLSTTSTTRPPKGLMQKFIASRGKMTGSAFTSPPPTLTHTTSLGVRTRPMRVEPKSAVIQRETLAKMKPEFTSMNNSASESVIASTQPPKQYYRRSYCTAEEKIQSELKEMQMREEELRRLRAFQMARSQPNLLDIGGTEDDQDLTEEEESNHSLSEMNGIRPAQSNPNLLDEPEQPQVPDKTVRRRSALIAQWENRIQQTTDT</sequence>
<reference evidence="5" key="1">
    <citation type="submission" date="2015-09" db="EMBL/GenBank/DDBJ databases">
        <title>Scylla olivacea transcriptome.</title>
        <authorList>
            <person name="Ikhwanuddin M."/>
        </authorList>
    </citation>
    <scope>NUCLEOTIDE SEQUENCE</scope>
</reference>
<accession>A0A0P4W0Z5</accession>
<feature type="compositionally biased region" description="Polar residues" evidence="3">
    <location>
        <begin position="410"/>
        <end position="419"/>
    </location>
</feature>
<feature type="coiled-coil region" evidence="2">
    <location>
        <begin position="222"/>
        <end position="256"/>
    </location>
</feature>
<proteinExistence type="predicted"/>
<dbReference type="AlphaFoldDB" id="A0A0P4W0Z5"/>
<feature type="compositionally biased region" description="Basic and acidic residues" evidence="3">
    <location>
        <begin position="420"/>
        <end position="430"/>
    </location>
</feature>
<evidence type="ECO:0000256" key="1">
    <source>
        <dbReference type="ARBA" id="ARBA00023054"/>
    </source>
</evidence>
<feature type="region of interest" description="Disordered" evidence="3">
    <location>
        <begin position="647"/>
        <end position="703"/>
    </location>
</feature>
<evidence type="ECO:0000259" key="4">
    <source>
        <dbReference type="Pfam" id="PF15304"/>
    </source>
</evidence>
<feature type="compositionally biased region" description="Low complexity" evidence="3">
    <location>
        <begin position="503"/>
        <end position="524"/>
    </location>
</feature>
<dbReference type="EMBL" id="GDRN01100981">
    <property type="protein sequence ID" value="JAI58462.1"/>
    <property type="molecule type" value="Transcribed_RNA"/>
</dbReference>
<dbReference type="InterPro" id="IPR042779">
    <property type="entry name" value="MISP/MISP3-like"/>
</dbReference>
<feature type="compositionally biased region" description="Low complexity" evidence="3">
    <location>
        <begin position="466"/>
        <end position="483"/>
    </location>
</feature>
<feature type="region of interest" description="Disordered" evidence="3">
    <location>
        <begin position="111"/>
        <end position="205"/>
    </location>
</feature>
<keyword evidence="1 2" id="KW-0175">Coiled coil</keyword>
<dbReference type="PANTHER" id="PTHR18839:SF0">
    <property type="entry name" value="MITOTIC INTERACTOR AND SUBSTRATE OF PLK1 ISOFORM X1-RELATED"/>
    <property type="match status" value="1"/>
</dbReference>
<feature type="compositionally biased region" description="Low complexity" evidence="3">
    <location>
        <begin position="193"/>
        <end position="205"/>
    </location>
</feature>
<organism evidence="5">
    <name type="scientific">Scylla olivacea</name>
    <name type="common">Orange mud crab</name>
    <name type="synonym">Cancer olivacea</name>
    <dbReference type="NCBI Taxonomy" id="85551"/>
    <lineage>
        <taxon>Eukaryota</taxon>
        <taxon>Metazoa</taxon>
        <taxon>Ecdysozoa</taxon>
        <taxon>Arthropoda</taxon>
        <taxon>Crustacea</taxon>
        <taxon>Multicrustacea</taxon>
        <taxon>Malacostraca</taxon>
        <taxon>Eumalacostraca</taxon>
        <taxon>Eucarida</taxon>
        <taxon>Decapoda</taxon>
        <taxon>Pleocyemata</taxon>
        <taxon>Brachyura</taxon>
        <taxon>Eubrachyura</taxon>
        <taxon>Portunoidea</taxon>
        <taxon>Portunidae</taxon>
        <taxon>Portuninae</taxon>
        <taxon>Scylla</taxon>
    </lineage>
</organism>
<feature type="compositionally biased region" description="Polar residues" evidence="3">
    <location>
        <begin position="451"/>
        <end position="465"/>
    </location>
</feature>
<feature type="region of interest" description="Disordered" evidence="3">
    <location>
        <begin position="275"/>
        <end position="313"/>
    </location>
</feature>
<feature type="domain" description="A-kinase anchor protein 2 C-terminal" evidence="4">
    <location>
        <begin position="396"/>
        <end position="715"/>
    </location>
</feature>
<feature type="compositionally biased region" description="Basic and acidic residues" evidence="3">
    <location>
        <begin position="139"/>
        <end position="150"/>
    </location>
</feature>